<dbReference type="PANTHER" id="PTHR43776">
    <property type="entry name" value="TRANSPORT ATP-BINDING PROTEIN"/>
    <property type="match status" value="1"/>
</dbReference>
<reference evidence="6 7" key="1">
    <citation type="submission" date="2021-05" db="EMBL/GenBank/DDBJ databases">
        <title>Phylogenetic classification of ten novel species belonging to the genus Bifidobacterium comprising B. colchicus sp. nov., B. abeli sp. nov., B. bicoloris sp. nov., B. guerezis sp. nov., B. rosaliae sp. nov., B. santillanensis sp. nov., B. argentati sp. nov., B. amazzoni sp. nov., B. pluviali sp. nov., and B. pinnaculum sp. nov.</title>
        <authorList>
            <person name="Lugli G.A."/>
            <person name="Ruiz Garcia L."/>
            <person name="Margolles A."/>
            <person name="Ventura M."/>
        </authorList>
    </citation>
    <scope>NUCLEOTIDE SEQUENCE [LARGE SCALE GENOMIC DNA]</scope>
    <source>
        <strain evidence="6 7">82T10</strain>
    </source>
</reference>
<evidence type="ECO:0000313" key="7">
    <source>
        <dbReference type="Proteomes" id="UP000700815"/>
    </source>
</evidence>
<evidence type="ECO:0000256" key="4">
    <source>
        <dbReference type="ARBA" id="ARBA00022840"/>
    </source>
</evidence>
<dbReference type="GO" id="GO:0005524">
    <property type="term" value="F:ATP binding"/>
    <property type="evidence" value="ECO:0007669"/>
    <property type="project" value="UniProtKB-KW"/>
</dbReference>
<dbReference type="InterPro" id="IPR017871">
    <property type="entry name" value="ABC_transporter-like_CS"/>
</dbReference>
<dbReference type="InterPro" id="IPR050319">
    <property type="entry name" value="ABC_transp_ATP-bind"/>
</dbReference>
<accession>A0ABS6WDW0</accession>
<feature type="domain" description="ABC transporter" evidence="5">
    <location>
        <begin position="321"/>
        <end position="561"/>
    </location>
</feature>
<name>A0ABS6WDW0_9BIFI</name>
<comment type="similarity">
    <text evidence="1">Belongs to the ABC transporter superfamily.</text>
</comment>
<dbReference type="PROSITE" id="PS00211">
    <property type="entry name" value="ABC_TRANSPORTER_1"/>
    <property type="match status" value="2"/>
</dbReference>
<dbReference type="CDD" id="cd03257">
    <property type="entry name" value="ABC_NikE_OppD_transporters"/>
    <property type="match status" value="2"/>
</dbReference>
<dbReference type="SMART" id="SM00382">
    <property type="entry name" value="AAA"/>
    <property type="match status" value="2"/>
</dbReference>
<evidence type="ECO:0000256" key="1">
    <source>
        <dbReference type="ARBA" id="ARBA00005417"/>
    </source>
</evidence>
<dbReference type="RefSeq" id="WP_219058150.1">
    <property type="nucleotide sequence ID" value="NZ_JAHBBH010000006.1"/>
</dbReference>
<evidence type="ECO:0000259" key="5">
    <source>
        <dbReference type="PROSITE" id="PS50893"/>
    </source>
</evidence>
<dbReference type="Pfam" id="PF08352">
    <property type="entry name" value="oligo_HPY"/>
    <property type="match status" value="2"/>
</dbReference>
<dbReference type="InterPro" id="IPR013563">
    <property type="entry name" value="Oligopep_ABC_C"/>
</dbReference>
<dbReference type="InterPro" id="IPR003593">
    <property type="entry name" value="AAA+_ATPase"/>
</dbReference>
<evidence type="ECO:0000313" key="6">
    <source>
        <dbReference type="EMBL" id="MBW3092052.1"/>
    </source>
</evidence>
<evidence type="ECO:0000256" key="2">
    <source>
        <dbReference type="ARBA" id="ARBA00022448"/>
    </source>
</evidence>
<dbReference type="PROSITE" id="PS50893">
    <property type="entry name" value="ABC_TRANSPORTER_2"/>
    <property type="match status" value="2"/>
</dbReference>
<feature type="domain" description="ABC transporter" evidence="5">
    <location>
        <begin position="8"/>
        <end position="265"/>
    </location>
</feature>
<dbReference type="PANTHER" id="PTHR43776:SF7">
    <property type="entry name" value="D,D-DIPEPTIDE TRANSPORT ATP-BINDING PROTEIN DDPF-RELATED"/>
    <property type="match status" value="1"/>
</dbReference>
<keyword evidence="7" id="KW-1185">Reference proteome</keyword>
<keyword evidence="2" id="KW-0813">Transport</keyword>
<dbReference type="Proteomes" id="UP000700815">
    <property type="component" value="Unassembled WGS sequence"/>
</dbReference>
<keyword evidence="4 6" id="KW-0067">ATP-binding</keyword>
<gene>
    <name evidence="6" type="ORF">KIH79_03600</name>
</gene>
<keyword evidence="3" id="KW-0547">Nucleotide-binding</keyword>
<dbReference type="NCBIfam" id="NF007739">
    <property type="entry name" value="PRK10419.1"/>
    <property type="match status" value="2"/>
</dbReference>
<dbReference type="Pfam" id="PF00005">
    <property type="entry name" value="ABC_tran"/>
    <property type="match status" value="2"/>
</dbReference>
<dbReference type="EMBL" id="JAHBBH010000006">
    <property type="protein sequence ID" value="MBW3092052.1"/>
    <property type="molecule type" value="Genomic_DNA"/>
</dbReference>
<evidence type="ECO:0000256" key="3">
    <source>
        <dbReference type="ARBA" id="ARBA00022741"/>
    </source>
</evidence>
<protein>
    <submittedName>
        <fullName evidence="6">ABC transporter ATP-binding protein</fullName>
    </submittedName>
</protein>
<dbReference type="InterPro" id="IPR003439">
    <property type="entry name" value="ABC_transporter-like_ATP-bd"/>
</dbReference>
<comment type="caution">
    <text evidence="6">The sequence shown here is derived from an EMBL/GenBank/DDBJ whole genome shotgun (WGS) entry which is preliminary data.</text>
</comment>
<dbReference type="NCBIfam" id="NF008453">
    <property type="entry name" value="PRK11308.1"/>
    <property type="match status" value="2"/>
</dbReference>
<sequence>MSNTTPCLEFDHVSISYTRRLGDGKRSTFKAVKDVTFSLDKGGTLGIAGESGSGKSTLAMASLRLLPKNAKVEGTIRINGTDVNELSWGKLRALRWTEESIVFQGAMSSLNPVQKVREQIDEALRIHVKQKPQYASESARAKRINELLADVDLPVSKGDSYPHQLSGGQRQRVMIAMALACDPEIIIADEPTTALDVIVQAQILNLLKRLVAQHGLTLVVITHDLSVLADTCERIMVMKSGEIVETGESANVMTRPKHPYTKKLASAFPTIGDWSSRLKLPDYTAPDAPGDQGRTSRELAADGTPLAELTSEGDAKDAPIFQMQHVRVDFGSKSSVVHAVDDVTMDVYPHEIIALVGQSGSGKSTMARTLLGLQKPTGGDVKYEGAIFPRHKELKEFREHVQFVLQDPSGALNPKQTVYELVAEGPRIFRMDDEENIVYQALEEAGLSPASDYVDVLPQELSGGQRQRVVIAGALALHPKYLIADEPVASLDASARAGILALFLRFKHELGMGSFIITHDLGLAWNIADRVAVMYQGKIVEDGPAEQVLLHPQHPYTRKLLSVVPSHIAEEGIEEAEAAETATVPGAADAPAKVAAGTADHA</sequence>
<organism evidence="6 7">
    <name type="scientific">Bifidobacterium miconis</name>
    <dbReference type="NCBI Taxonomy" id="2834435"/>
    <lineage>
        <taxon>Bacteria</taxon>
        <taxon>Bacillati</taxon>
        <taxon>Actinomycetota</taxon>
        <taxon>Actinomycetes</taxon>
        <taxon>Bifidobacteriales</taxon>
        <taxon>Bifidobacteriaceae</taxon>
        <taxon>Bifidobacterium</taxon>
    </lineage>
</organism>
<proteinExistence type="inferred from homology"/>